<accession>A0A0G1GK11</accession>
<dbReference type="Proteomes" id="UP000034069">
    <property type="component" value="Unassembled WGS sequence"/>
</dbReference>
<evidence type="ECO:0000313" key="1">
    <source>
        <dbReference type="EMBL" id="KKT35291.1"/>
    </source>
</evidence>
<evidence type="ECO:0000313" key="2">
    <source>
        <dbReference type="Proteomes" id="UP000034069"/>
    </source>
</evidence>
<gene>
    <name evidence="1" type="ORF">UW23_C0019G0040</name>
</gene>
<dbReference type="EMBL" id="LCHN01000019">
    <property type="protein sequence ID" value="KKT35291.1"/>
    <property type="molecule type" value="Genomic_DNA"/>
</dbReference>
<dbReference type="AlphaFoldDB" id="A0A0G1GK11"/>
<reference evidence="1 2" key="1">
    <citation type="journal article" date="2015" name="Nature">
        <title>rRNA introns, odd ribosomes, and small enigmatic genomes across a large radiation of phyla.</title>
        <authorList>
            <person name="Brown C.T."/>
            <person name="Hug L.A."/>
            <person name="Thomas B.C."/>
            <person name="Sharon I."/>
            <person name="Castelle C.J."/>
            <person name="Singh A."/>
            <person name="Wilkins M.J."/>
            <person name="Williams K.H."/>
            <person name="Banfield J.F."/>
        </authorList>
    </citation>
    <scope>NUCLEOTIDE SEQUENCE [LARGE SCALE GENOMIC DNA]</scope>
</reference>
<protein>
    <submittedName>
        <fullName evidence="1">Uncharacterized protein</fullName>
    </submittedName>
</protein>
<feature type="non-terminal residue" evidence="1">
    <location>
        <position position="47"/>
    </location>
</feature>
<name>A0A0G1GK11_9BACT</name>
<proteinExistence type="predicted"/>
<comment type="caution">
    <text evidence="1">The sequence shown here is derived from an EMBL/GenBank/DDBJ whole genome shotgun (WGS) entry which is preliminary data.</text>
</comment>
<organism evidence="1 2">
    <name type="scientific">Candidatus Collierbacteria bacterium GW2011_GWA1_44_12</name>
    <dbReference type="NCBI Taxonomy" id="1618376"/>
    <lineage>
        <taxon>Bacteria</taxon>
        <taxon>Candidatus Collieribacteriota</taxon>
    </lineage>
</organism>
<sequence length="47" mass="5653">MPVMVPMRRAREKYFVDWPPKRNIARSMKMMVSELLRERAMVSVTAR</sequence>